<dbReference type="Gene3D" id="3.10.180.10">
    <property type="entry name" value="2,3-Dihydroxybiphenyl 1,2-Dioxygenase, domain 1"/>
    <property type="match status" value="1"/>
</dbReference>
<dbReference type="Proteomes" id="UP001602245">
    <property type="component" value="Unassembled WGS sequence"/>
</dbReference>
<accession>A0ABW6WGI5</accession>
<gene>
    <name evidence="2" type="ORF">ACFY35_22135</name>
</gene>
<proteinExistence type="predicted"/>
<dbReference type="SUPFAM" id="SSF54593">
    <property type="entry name" value="Glyoxalase/Bleomycin resistance protein/Dihydroxybiphenyl dioxygenase"/>
    <property type="match status" value="1"/>
</dbReference>
<feature type="domain" description="VOC" evidence="1">
    <location>
        <begin position="4"/>
        <end position="124"/>
    </location>
</feature>
<name>A0ABW6WGI5_9ACTN</name>
<evidence type="ECO:0000313" key="3">
    <source>
        <dbReference type="Proteomes" id="UP001602245"/>
    </source>
</evidence>
<dbReference type="RefSeq" id="WP_026205376.1">
    <property type="nucleotide sequence ID" value="NZ_JBIAZU010000004.1"/>
</dbReference>
<evidence type="ECO:0000313" key="2">
    <source>
        <dbReference type="EMBL" id="MFF5292148.1"/>
    </source>
</evidence>
<organism evidence="2 3">
    <name type="scientific">Paractinoplanes globisporus</name>
    <dbReference type="NCBI Taxonomy" id="113565"/>
    <lineage>
        <taxon>Bacteria</taxon>
        <taxon>Bacillati</taxon>
        <taxon>Actinomycetota</taxon>
        <taxon>Actinomycetes</taxon>
        <taxon>Micromonosporales</taxon>
        <taxon>Micromonosporaceae</taxon>
        <taxon>Paractinoplanes</taxon>
    </lineage>
</organism>
<dbReference type="InterPro" id="IPR004360">
    <property type="entry name" value="Glyas_Fos-R_dOase_dom"/>
</dbReference>
<protein>
    <submittedName>
        <fullName evidence="2">VOC family protein</fullName>
    </submittedName>
</protein>
<keyword evidence="3" id="KW-1185">Reference proteome</keyword>
<sequence>MLASARVVAFVPSTDLGRSREFYESVLGLPIASVDGFAVVVESPAGLIRIVDVGSSLAVQPFTILGWRVGDIDAEVDALAARGVGFVRFPGMEQDDRGVWAAPGGARVAWFRDPDGNTLSLDQQ</sequence>
<reference evidence="2 3" key="1">
    <citation type="submission" date="2024-10" db="EMBL/GenBank/DDBJ databases">
        <title>The Natural Products Discovery Center: Release of the First 8490 Sequenced Strains for Exploring Actinobacteria Biosynthetic Diversity.</title>
        <authorList>
            <person name="Kalkreuter E."/>
            <person name="Kautsar S.A."/>
            <person name="Yang D."/>
            <person name="Bader C.D."/>
            <person name="Teijaro C.N."/>
            <person name="Fluegel L."/>
            <person name="Davis C.M."/>
            <person name="Simpson J.R."/>
            <person name="Lauterbach L."/>
            <person name="Steele A.D."/>
            <person name="Gui C."/>
            <person name="Meng S."/>
            <person name="Li G."/>
            <person name="Viehrig K."/>
            <person name="Ye F."/>
            <person name="Su P."/>
            <person name="Kiefer A.F."/>
            <person name="Nichols A."/>
            <person name="Cepeda A.J."/>
            <person name="Yan W."/>
            <person name="Fan B."/>
            <person name="Jiang Y."/>
            <person name="Adhikari A."/>
            <person name="Zheng C.-J."/>
            <person name="Schuster L."/>
            <person name="Cowan T.M."/>
            <person name="Smanski M.J."/>
            <person name="Chevrette M.G."/>
            <person name="De Carvalho L.P.S."/>
            <person name="Shen B."/>
        </authorList>
    </citation>
    <scope>NUCLEOTIDE SEQUENCE [LARGE SCALE GENOMIC DNA]</scope>
    <source>
        <strain evidence="2 3">NPDC000087</strain>
    </source>
</reference>
<dbReference type="EMBL" id="JBIAZU010000004">
    <property type="protein sequence ID" value="MFF5292148.1"/>
    <property type="molecule type" value="Genomic_DNA"/>
</dbReference>
<dbReference type="PROSITE" id="PS51819">
    <property type="entry name" value="VOC"/>
    <property type="match status" value="1"/>
</dbReference>
<dbReference type="InterPro" id="IPR037523">
    <property type="entry name" value="VOC_core"/>
</dbReference>
<dbReference type="Pfam" id="PF00903">
    <property type="entry name" value="Glyoxalase"/>
    <property type="match status" value="1"/>
</dbReference>
<comment type="caution">
    <text evidence="2">The sequence shown here is derived from an EMBL/GenBank/DDBJ whole genome shotgun (WGS) entry which is preliminary data.</text>
</comment>
<dbReference type="InterPro" id="IPR029068">
    <property type="entry name" value="Glyas_Bleomycin-R_OHBP_Dase"/>
</dbReference>
<evidence type="ECO:0000259" key="1">
    <source>
        <dbReference type="PROSITE" id="PS51819"/>
    </source>
</evidence>